<evidence type="ECO:0000313" key="4">
    <source>
        <dbReference type="Proteomes" id="UP000239872"/>
    </source>
</evidence>
<evidence type="ECO:0000256" key="1">
    <source>
        <dbReference type="SAM" id="MobiDB-lite"/>
    </source>
</evidence>
<protein>
    <recommendedName>
        <fullName evidence="5">DUF1573 domain-containing protein</fullName>
    </recommendedName>
</protein>
<dbReference type="RefSeq" id="WP_105040557.1">
    <property type="nucleotide sequence ID" value="NZ_PPSL01000005.1"/>
</dbReference>
<dbReference type="InterPro" id="IPR011467">
    <property type="entry name" value="DUF1573"/>
</dbReference>
<dbReference type="AlphaFoldDB" id="A0A2S7ST65"/>
<keyword evidence="2" id="KW-0732">Signal</keyword>
<dbReference type="EMBL" id="PPSL01000005">
    <property type="protein sequence ID" value="PQJ09785.1"/>
    <property type="molecule type" value="Genomic_DNA"/>
</dbReference>
<proteinExistence type="predicted"/>
<dbReference type="Proteomes" id="UP000239872">
    <property type="component" value="Unassembled WGS sequence"/>
</dbReference>
<gene>
    <name evidence="3" type="ORF">CJD36_017820</name>
</gene>
<reference evidence="3 4" key="1">
    <citation type="submission" date="2018-01" db="EMBL/GenBank/DDBJ databases">
        <title>A novel member of the phylum Bacteroidetes isolated from glacier ice.</title>
        <authorList>
            <person name="Liu Q."/>
            <person name="Xin Y.-H."/>
        </authorList>
    </citation>
    <scope>NUCLEOTIDE SEQUENCE [LARGE SCALE GENOMIC DNA]</scope>
    <source>
        <strain evidence="3 4">RB1R16</strain>
    </source>
</reference>
<dbReference type="OrthoDB" id="826619at2"/>
<name>A0A2S7ST65_9BACT</name>
<keyword evidence="4" id="KW-1185">Reference proteome</keyword>
<evidence type="ECO:0008006" key="5">
    <source>
        <dbReference type="Google" id="ProtNLM"/>
    </source>
</evidence>
<feature type="compositionally biased region" description="Basic residues" evidence="1">
    <location>
        <begin position="23"/>
        <end position="36"/>
    </location>
</feature>
<dbReference type="Pfam" id="PF07610">
    <property type="entry name" value="DUF1573"/>
    <property type="match status" value="1"/>
</dbReference>
<organism evidence="3 4">
    <name type="scientific">Flavipsychrobacter stenotrophus</name>
    <dbReference type="NCBI Taxonomy" id="2077091"/>
    <lineage>
        <taxon>Bacteria</taxon>
        <taxon>Pseudomonadati</taxon>
        <taxon>Bacteroidota</taxon>
        <taxon>Chitinophagia</taxon>
        <taxon>Chitinophagales</taxon>
        <taxon>Chitinophagaceae</taxon>
        <taxon>Flavipsychrobacter</taxon>
    </lineage>
</organism>
<dbReference type="PANTHER" id="PTHR37833:SF1">
    <property type="entry name" value="SIGNAL PEPTIDE PROTEIN"/>
    <property type="match status" value="1"/>
</dbReference>
<sequence length="155" mass="16712">MKRLSILLLCFIMCAGLTVNAQHRRGGKKTGTKKGAGKAAQSEKKASGAQFKFKDGDTFNFGKVKSGPDAVHEFSFVNTGDQPLIIQDVKAGCSCIGVEWPKRPVSPGGKGTIKVKYHTSKTGPFNKEVYVYSNAVLQPGQKMYTIDVKGSVIVE</sequence>
<evidence type="ECO:0000256" key="2">
    <source>
        <dbReference type="SAM" id="SignalP"/>
    </source>
</evidence>
<feature type="signal peptide" evidence="2">
    <location>
        <begin position="1"/>
        <end position="21"/>
    </location>
</feature>
<feature type="region of interest" description="Disordered" evidence="1">
    <location>
        <begin position="23"/>
        <end position="43"/>
    </location>
</feature>
<dbReference type="Gene3D" id="2.60.40.10">
    <property type="entry name" value="Immunoglobulins"/>
    <property type="match status" value="1"/>
</dbReference>
<comment type="caution">
    <text evidence="3">The sequence shown here is derived from an EMBL/GenBank/DDBJ whole genome shotgun (WGS) entry which is preliminary data.</text>
</comment>
<accession>A0A2S7ST65</accession>
<evidence type="ECO:0000313" key="3">
    <source>
        <dbReference type="EMBL" id="PQJ09785.1"/>
    </source>
</evidence>
<dbReference type="InterPro" id="IPR013783">
    <property type="entry name" value="Ig-like_fold"/>
</dbReference>
<feature type="chain" id="PRO_5015770814" description="DUF1573 domain-containing protein" evidence="2">
    <location>
        <begin position="22"/>
        <end position="155"/>
    </location>
</feature>
<dbReference type="PANTHER" id="PTHR37833">
    <property type="entry name" value="LIPOPROTEIN-RELATED"/>
    <property type="match status" value="1"/>
</dbReference>